<accession>A0A0A1T5C9</accession>
<keyword evidence="2" id="KW-1185">Reference proteome</keyword>
<dbReference type="STRING" id="1531966.A0A0A1T5C9"/>
<dbReference type="Gene3D" id="3.30.200.20">
    <property type="entry name" value="Phosphorylase Kinase, domain 1"/>
    <property type="match status" value="1"/>
</dbReference>
<dbReference type="EMBL" id="CDHN01000003">
    <property type="protein sequence ID" value="CEJ90019.1"/>
    <property type="molecule type" value="Genomic_DNA"/>
</dbReference>
<evidence type="ECO:0000313" key="1">
    <source>
        <dbReference type="EMBL" id="CEJ90019.1"/>
    </source>
</evidence>
<dbReference type="HOGENOM" id="CLU_2544212_0_0_1"/>
<name>A0A0A1T5C9_9HYPO</name>
<proteinExistence type="predicted"/>
<reference evidence="1 2" key="1">
    <citation type="journal article" date="2015" name="Genome Announc.">
        <title>Draft Genome Sequence and Gene Annotation of the Entomopathogenic Fungus Verticillium hemipterigenum.</title>
        <authorList>
            <person name="Horn F."/>
            <person name="Habel A."/>
            <person name="Scharf D.H."/>
            <person name="Dworschak J."/>
            <person name="Brakhage A.A."/>
            <person name="Guthke R."/>
            <person name="Hertweck C."/>
            <person name="Linde J."/>
        </authorList>
    </citation>
    <scope>NUCLEOTIDE SEQUENCE [LARGE SCALE GENOMIC DNA]</scope>
</reference>
<dbReference type="Proteomes" id="UP000039046">
    <property type="component" value="Unassembled WGS sequence"/>
</dbReference>
<protein>
    <submittedName>
        <fullName evidence="1">Uncharacterized protein</fullName>
    </submittedName>
</protein>
<dbReference type="OrthoDB" id="5979581at2759"/>
<evidence type="ECO:0000313" key="2">
    <source>
        <dbReference type="Proteomes" id="UP000039046"/>
    </source>
</evidence>
<organism evidence="1 2">
    <name type="scientific">[Torrubiella] hemipterigena</name>
    <dbReference type="NCBI Taxonomy" id="1531966"/>
    <lineage>
        <taxon>Eukaryota</taxon>
        <taxon>Fungi</taxon>
        <taxon>Dikarya</taxon>
        <taxon>Ascomycota</taxon>
        <taxon>Pezizomycotina</taxon>
        <taxon>Sordariomycetes</taxon>
        <taxon>Hypocreomycetidae</taxon>
        <taxon>Hypocreales</taxon>
        <taxon>Clavicipitaceae</taxon>
        <taxon>Clavicipitaceae incertae sedis</taxon>
        <taxon>'Torrubiella' clade</taxon>
    </lineage>
</organism>
<sequence>MLGYSCKALRPAFLRHAAWPPSLAKVIRLNALNPVEEEKTPYYDTSRFYPARLGQVLKQRYQLATKLGYGSSSTVRLARDLHR</sequence>
<gene>
    <name evidence="1" type="ORF">VHEMI05830</name>
</gene>
<dbReference type="AlphaFoldDB" id="A0A0A1T5C9"/>